<dbReference type="GO" id="GO:0042277">
    <property type="term" value="F:peptide binding"/>
    <property type="evidence" value="ECO:0007669"/>
    <property type="project" value="TreeGrafter"/>
</dbReference>
<keyword evidence="3" id="KW-1003">Cell membrane</keyword>
<keyword evidence="12" id="KW-1185">Reference proteome</keyword>
<sequence>MALNHVALLVLLLVPTIQAQNNTTELAEIYEEGDEEEGTIFDDEFVRVNDSWNGTEEAQNDTQPREHEWTGTVIQQVVTLSIIMLLTLIGNTIIVLVLSLSRYRKRSPRVNIFILNLAIGDLAVCFITMASELIHEVSF</sequence>
<protein>
    <submittedName>
        <fullName evidence="11">Oxytocin receptor</fullName>
    </submittedName>
</protein>
<evidence type="ECO:0000313" key="11">
    <source>
        <dbReference type="EMBL" id="GIY50160.1"/>
    </source>
</evidence>
<dbReference type="PANTHER" id="PTHR24241:SF117">
    <property type="entry name" value="G-PROTEIN COUPLED RECEPTORS FAMILY 1 PROFILE DOMAIN-CONTAINING PROTEIN"/>
    <property type="match status" value="1"/>
</dbReference>
<comment type="similarity">
    <text evidence="2">Belongs to the G-protein coupled receptor 1 family.</text>
</comment>
<feature type="domain" description="G-protein coupled receptors family 1 profile" evidence="10">
    <location>
        <begin position="90"/>
        <end position="139"/>
    </location>
</feature>
<evidence type="ECO:0000256" key="3">
    <source>
        <dbReference type="ARBA" id="ARBA00022475"/>
    </source>
</evidence>
<keyword evidence="5 8" id="KW-1133">Transmembrane helix</keyword>
<feature type="transmembrane region" description="Helical" evidence="8">
    <location>
        <begin position="110"/>
        <end position="130"/>
    </location>
</feature>
<feature type="signal peptide" evidence="9">
    <location>
        <begin position="1"/>
        <end position="19"/>
    </location>
</feature>
<organism evidence="11 12">
    <name type="scientific">Caerostris darwini</name>
    <dbReference type="NCBI Taxonomy" id="1538125"/>
    <lineage>
        <taxon>Eukaryota</taxon>
        <taxon>Metazoa</taxon>
        <taxon>Ecdysozoa</taxon>
        <taxon>Arthropoda</taxon>
        <taxon>Chelicerata</taxon>
        <taxon>Arachnida</taxon>
        <taxon>Araneae</taxon>
        <taxon>Araneomorphae</taxon>
        <taxon>Entelegynae</taxon>
        <taxon>Araneoidea</taxon>
        <taxon>Araneidae</taxon>
        <taxon>Caerostris</taxon>
    </lineage>
</organism>
<dbReference type="SUPFAM" id="SSF81321">
    <property type="entry name" value="Family A G protein-coupled receptor-like"/>
    <property type="match status" value="1"/>
</dbReference>
<comment type="subcellular location">
    <subcellularLocation>
        <location evidence="1">Cell membrane</location>
        <topology evidence="1">Multi-pass membrane protein</topology>
    </subcellularLocation>
</comment>
<dbReference type="Proteomes" id="UP001054837">
    <property type="component" value="Unassembled WGS sequence"/>
</dbReference>
<evidence type="ECO:0000256" key="5">
    <source>
        <dbReference type="ARBA" id="ARBA00022989"/>
    </source>
</evidence>
<evidence type="ECO:0000256" key="1">
    <source>
        <dbReference type="ARBA" id="ARBA00004651"/>
    </source>
</evidence>
<keyword evidence="9" id="KW-0732">Signal</keyword>
<evidence type="ECO:0000256" key="6">
    <source>
        <dbReference type="ARBA" id="ARBA00023136"/>
    </source>
</evidence>
<evidence type="ECO:0000256" key="8">
    <source>
        <dbReference type="SAM" id="Phobius"/>
    </source>
</evidence>
<evidence type="ECO:0000256" key="2">
    <source>
        <dbReference type="ARBA" id="ARBA00010663"/>
    </source>
</evidence>
<dbReference type="Gene3D" id="1.20.1070.10">
    <property type="entry name" value="Rhodopsin 7-helix transmembrane proteins"/>
    <property type="match status" value="1"/>
</dbReference>
<feature type="transmembrane region" description="Helical" evidence="8">
    <location>
        <begin position="73"/>
        <end position="98"/>
    </location>
</feature>
<dbReference type="PANTHER" id="PTHR24241">
    <property type="entry name" value="NEUROPEPTIDE RECEPTOR-RELATED G-PROTEIN COUPLED RECEPTOR"/>
    <property type="match status" value="1"/>
</dbReference>
<comment type="caution">
    <text evidence="11">The sequence shown here is derived from an EMBL/GenBank/DDBJ whole genome shotgun (WGS) entry which is preliminary data.</text>
</comment>
<dbReference type="InterPro" id="IPR017452">
    <property type="entry name" value="GPCR_Rhodpsn_7TM"/>
</dbReference>
<dbReference type="GO" id="GO:0005886">
    <property type="term" value="C:plasma membrane"/>
    <property type="evidence" value="ECO:0007669"/>
    <property type="project" value="UniProtKB-SubCell"/>
</dbReference>
<dbReference type="AlphaFoldDB" id="A0AAV4TWR3"/>
<evidence type="ECO:0000256" key="7">
    <source>
        <dbReference type="ARBA" id="ARBA00023170"/>
    </source>
</evidence>
<evidence type="ECO:0000256" key="4">
    <source>
        <dbReference type="ARBA" id="ARBA00022692"/>
    </source>
</evidence>
<gene>
    <name evidence="11" type="primary">X975_10116</name>
    <name evidence="11" type="ORF">CDAR_430281</name>
</gene>
<keyword evidence="7 11" id="KW-0675">Receptor</keyword>
<feature type="chain" id="PRO_5043383070" evidence="9">
    <location>
        <begin position="20"/>
        <end position="139"/>
    </location>
</feature>
<proteinExistence type="inferred from homology"/>
<name>A0AAV4TWR3_9ARAC</name>
<keyword evidence="6 8" id="KW-0472">Membrane</keyword>
<dbReference type="GO" id="GO:0032870">
    <property type="term" value="P:cellular response to hormone stimulus"/>
    <property type="evidence" value="ECO:0007669"/>
    <property type="project" value="TreeGrafter"/>
</dbReference>
<dbReference type="InterPro" id="IPR000276">
    <property type="entry name" value="GPCR_Rhodpsn"/>
</dbReference>
<dbReference type="PRINTS" id="PR00237">
    <property type="entry name" value="GPCRRHODOPSN"/>
</dbReference>
<dbReference type="GO" id="GO:0004930">
    <property type="term" value="F:G protein-coupled receptor activity"/>
    <property type="evidence" value="ECO:0007669"/>
    <property type="project" value="InterPro"/>
</dbReference>
<evidence type="ECO:0000259" key="10">
    <source>
        <dbReference type="PROSITE" id="PS50262"/>
    </source>
</evidence>
<evidence type="ECO:0000256" key="9">
    <source>
        <dbReference type="SAM" id="SignalP"/>
    </source>
</evidence>
<dbReference type="PROSITE" id="PS50262">
    <property type="entry name" value="G_PROTEIN_RECEP_F1_2"/>
    <property type="match status" value="1"/>
</dbReference>
<reference evidence="11 12" key="1">
    <citation type="submission" date="2021-06" db="EMBL/GenBank/DDBJ databases">
        <title>Caerostris darwini draft genome.</title>
        <authorList>
            <person name="Kono N."/>
            <person name="Arakawa K."/>
        </authorList>
    </citation>
    <scope>NUCLEOTIDE SEQUENCE [LARGE SCALE GENOMIC DNA]</scope>
</reference>
<keyword evidence="4 8" id="KW-0812">Transmembrane</keyword>
<evidence type="ECO:0000313" key="12">
    <source>
        <dbReference type="Proteomes" id="UP001054837"/>
    </source>
</evidence>
<accession>A0AAV4TWR3</accession>
<dbReference type="EMBL" id="BPLQ01010356">
    <property type="protein sequence ID" value="GIY50160.1"/>
    <property type="molecule type" value="Genomic_DNA"/>
</dbReference>